<comment type="caution">
    <text evidence="7">The sequence shown here is derived from an EMBL/GenBank/DDBJ whole genome shotgun (WGS) entry which is preliminary data.</text>
</comment>
<dbReference type="GO" id="GO:0030313">
    <property type="term" value="C:cell envelope"/>
    <property type="evidence" value="ECO:0007669"/>
    <property type="project" value="UniProtKB-SubCell"/>
</dbReference>
<keyword evidence="8" id="KW-1185">Reference proteome</keyword>
<accession>A0A641APP7</accession>
<name>A0A641APP7_9ACTN</name>
<protein>
    <submittedName>
        <fullName evidence="7">ABC transporter substrate-binding protein</fullName>
    </submittedName>
</protein>
<evidence type="ECO:0000256" key="1">
    <source>
        <dbReference type="ARBA" id="ARBA00004196"/>
    </source>
</evidence>
<feature type="domain" description="Solute-binding protein family 5" evidence="6">
    <location>
        <begin position="96"/>
        <end position="399"/>
    </location>
</feature>
<dbReference type="GO" id="GO:0043190">
    <property type="term" value="C:ATP-binding cassette (ABC) transporter complex"/>
    <property type="evidence" value="ECO:0007669"/>
    <property type="project" value="InterPro"/>
</dbReference>
<dbReference type="GO" id="GO:1904680">
    <property type="term" value="F:peptide transmembrane transporter activity"/>
    <property type="evidence" value="ECO:0007669"/>
    <property type="project" value="TreeGrafter"/>
</dbReference>
<proteinExistence type="inferred from homology"/>
<dbReference type="Pfam" id="PF00496">
    <property type="entry name" value="SBP_bac_5"/>
    <property type="match status" value="1"/>
</dbReference>
<evidence type="ECO:0000256" key="2">
    <source>
        <dbReference type="ARBA" id="ARBA00005695"/>
    </source>
</evidence>
<dbReference type="PANTHER" id="PTHR30290:SF10">
    <property type="entry name" value="PERIPLASMIC OLIGOPEPTIDE-BINDING PROTEIN-RELATED"/>
    <property type="match status" value="1"/>
</dbReference>
<dbReference type="PANTHER" id="PTHR30290">
    <property type="entry name" value="PERIPLASMIC BINDING COMPONENT OF ABC TRANSPORTER"/>
    <property type="match status" value="1"/>
</dbReference>
<dbReference type="PIRSF" id="PIRSF002741">
    <property type="entry name" value="MppA"/>
    <property type="match status" value="1"/>
</dbReference>
<dbReference type="Proteomes" id="UP001515100">
    <property type="component" value="Unassembled WGS sequence"/>
</dbReference>
<evidence type="ECO:0000256" key="3">
    <source>
        <dbReference type="ARBA" id="ARBA00022448"/>
    </source>
</evidence>
<dbReference type="Gene3D" id="3.40.190.10">
    <property type="entry name" value="Periplasmic binding protein-like II"/>
    <property type="match status" value="1"/>
</dbReference>
<evidence type="ECO:0000259" key="6">
    <source>
        <dbReference type="Pfam" id="PF00496"/>
    </source>
</evidence>
<dbReference type="InterPro" id="IPR000914">
    <property type="entry name" value="SBP_5_dom"/>
</dbReference>
<dbReference type="GO" id="GO:0042597">
    <property type="term" value="C:periplasmic space"/>
    <property type="evidence" value="ECO:0007669"/>
    <property type="project" value="UniProtKB-ARBA"/>
</dbReference>
<keyword evidence="3" id="KW-0813">Transport</keyword>
<dbReference type="GO" id="GO:0015833">
    <property type="term" value="P:peptide transport"/>
    <property type="evidence" value="ECO:0007669"/>
    <property type="project" value="TreeGrafter"/>
</dbReference>
<comment type="similarity">
    <text evidence="2">Belongs to the bacterial solute-binding protein 5 family.</text>
</comment>
<dbReference type="CDD" id="cd00995">
    <property type="entry name" value="PBP2_NikA_DppA_OppA_like"/>
    <property type="match status" value="1"/>
</dbReference>
<dbReference type="EMBL" id="SDPP02000001">
    <property type="protein sequence ID" value="KAA1379909.1"/>
    <property type="molecule type" value="Genomic_DNA"/>
</dbReference>
<dbReference type="Gene3D" id="3.90.76.10">
    <property type="entry name" value="Dipeptide-binding Protein, Domain 1"/>
    <property type="match status" value="1"/>
</dbReference>
<evidence type="ECO:0000313" key="7">
    <source>
        <dbReference type="EMBL" id="KAA1379909.1"/>
    </source>
</evidence>
<dbReference type="RefSeq" id="WP_129179871.1">
    <property type="nucleotide sequence ID" value="NZ_JAGIOG010000001.1"/>
</dbReference>
<reference evidence="7" key="1">
    <citation type="submission" date="2019-09" db="EMBL/GenBank/DDBJ databases">
        <authorList>
            <person name="Li J."/>
        </authorList>
    </citation>
    <scope>NUCLEOTIDE SEQUENCE [LARGE SCALE GENOMIC DNA]</scope>
    <source>
        <strain evidence="7">NRBC 14897</strain>
    </source>
</reference>
<dbReference type="SUPFAM" id="SSF53850">
    <property type="entry name" value="Periplasmic binding protein-like II"/>
    <property type="match status" value="1"/>
</dbReference>
<evidence type="ECO:0000256" key="4">
    <source>
        <dbReference type="ARBA" id="ARBA00022729"/>
    </source>
</evidence>
<gene>
    <name evidence="7" type="ORF">ESP62_001470</name>
</gene>
<dbReference type="InterPro" id="IPR039424">
    <property type="entry name" value="SBP_5"/>
</dbReference>
<keyword evidence="4 5" id="KW-0732">Signal</keyword>
<organism evidence="7 8">
    <name type="scientific">Aeromicrobium fastidiosum</name>
    <dbReference type="NCBI Taxonomy" id="52699"/>
    <lineage>
        <taxon>Bacteria</taxon>
        <taxon>Bacillati</taxon>
        <taxon>Actinomycetota</taxon>
        <taxon>Actinomycetes</taxon>
        <taxon>Propionibacteriales</taxon>
        <taxon>Nocardioidaceae</taxon>
        <taxon>Aeromicrobium</taxon>
    </lineage>
</organism>
<dbReference type="OrthoDB" id="5243526at2"/>
<evidence type="ECO:0000313" key="8">
    <source>
        <dbReference type="Proteomes" id="UP001515100"/>
    </source>
</evidence>
<sequence>MNLSLDLLRRSSTIVCLTAIALVLSACGGGGAGSDNGSGKTAATIGTTVQLDSLDPLSSTGGSYTYQQLVHEPLIGFDPETLSQDDSGLAVKYGFREGDPLKFDITLREGVTFSDGEAVDAEAVKASLLRYVAKGSLYGLKGIVGSVDVASPTELTINLTREFAPLPERLSLDGGLIVAPATIKEFPDADALTKAVGAGPYVLEQNRPGVSATFAPNPKYWNKKDGAKLKKLTVQYFADSAAMMNALRTDQIDGATYVPSSDVAGFKGKDDLTVYNRQSVGLDFVYLNWDKPALKDPRVREALSYALDRKTLNDVMTDGYGTPAAQVVPSDSPFYVDDVTTFDHDPAKAEQLLSEAGVKDKVNLDCVWYAGTGWERLLPVVIDQLSKVGVTLKARQLSVAEAIPAYFKPDGADCLLGGTSGTFGVYGALAQNSDSTSFFTAASSDSGVDSALAAFETAYTPEARNAASKGYYEAMLTAAPMILVDNRAKIAVMDKGLKGYAHSPLSSLVLRHLSW</sequence>
<dbReference type="Gene3D" id="3.10.105.10">
    <property type="entry name" value="Dipeptide-binding Protein, Domain 3"/>
    <property type="match status" value="1"/>
</dbReference>
<dbReference type="InterPro" id="IPR030678">
    <property type="entry name" value="Peptide/Ni-bd"/>
</dbReference>
<feature type="signal peptide" evidence="5">
    <location>
        <begin position="1"/>
        <end position="28"/>
    </location>
</feature>
<evidence type="ECO:0000256" key="5">
    <source>
        <dbReference type="SAM" id="SignalP"/>
    </source>
</evidence>
<feature type="chain" id="PRO_5039049353" evidence="5">
    <location>
        <begin position="29"/>
        <end position="515"/>
    </location>
</feature>
<dbReference type="AlphaFoldDB" id="A0A641APP7"/>
<comment type="subcellular location">
    <subcellularLocation>
        <location evidence="1">Cell envelope</location>
    </subcellularLocation>
</comment>